<dbReference type="EMBL" id="JBEAFC010000014">
    <property type="protein sequence ID" value="KAL1533160.1"/>
    <property type="molecule type" value="Genomic_DNA"/>
</dbReference>
<dbReference type="InterPro" id="IPR025283">
    <property type="entry name" value="DUF4042"/>
</dbReference>
<dbReference type="AlphaFoldDB" id="A0ABD1FMT8"/>
<evidence type="ECO:0000259" key="2">
    <source>
        <dbReference type="Pfam" id="PF13251"/>
    </source>
</evidence>
<sequence length="1186" mass="130875">MLNEGNSASMSSSSSVRSWRTAFLTLRDENSASPPRATVVRLLDKLILSQSHSLVAAAPQLPPHELTSDLMLLLELVRDHLSYYQQGIDDATQTFVILSALIHGISHSSSLEMNSTMWALVFDSFERIVQVFLGNVETERAIVRNAALIKPTKNCLESLRLLFSLYQTSASLSENGQLLNFVLEVVDYFQGDSKHSTYFNDNYSVSRGACEVLTIAFSMIGEVYSRVGASLPVGIWKSTIVVLRKVMDILASKSLLMEDNTVAKFYVELLQCMHLVLAEPRGYLAEHVAGFVASLRIFFRCGLVNKPSVMNQQTNHMKGVGSTSQNMPFEVSNQPKSGPSGPYRPPHLRKKVAGNQQSRHEQSLASSRHEFISSDSDCSDNDGSVIDNGKAYLAKARLAAIICVQDLCRADPKLFTAQWTMLLPSNDVLQHRKYDTTLMSCFLSDPSLKVRIAAASTIMAMLDGPASVSLQVAELKENSRYGSFTTLSSSLGHILMQLHSGTLYVIKHETSDRLLALSFKILMLLIASTPYSRMPPELLSRVISSLQSTVEDGFPYHNDRNSLLAAAIICLTRALSVVPSMHVNNMLLGEISAGCFEGQSSGVLCTLFRYSEQLSTPSISLEALQALKSLSHNYPNVITLCWEQISSIIYGVLGSYPDESSRLWRGNVEQTAAPLKERVMTASVKVLDESLRSISGFKGTEDLSTDKSLDSPFMSDYVKTKAISSAPSYSLETPVSTIDDSKTYVVASERWLEATNKHMPLVINHSSAMVRAASVTCFAGMTSPVFISLPEDKQEYIIVSSINVALNDEVPAVRSAACRAIGVIGCFPQIYHRAEVLEKFILAAERNSRHSLVSVRITASWALANICDSLSHCLDALYAGRGSIGSTKCSESTSLLADSMLRLAKDNDKVKANAVRGLGNLARSIQFTKQLPVDGDPLDSMHSNIEYHGTQGFKDHIKERSQSVQSSSGSFDWLDQMVQAFLSCVTTGNVKVQWNVCHALSNLFLNKSLKLRDMDWTSSVFSILLLLLRDSSNFKIRIQAVSALAVPETINDYGKSYYDVVKSVEHVLENFKSDQISEPSNFKYRIALEKQLTSTMLHLLGLTSRCDQQAIQDLLVKKASFLEVWIENLCSSVGDTSNSIDEAKHASVDQKKDVIGRTIQSLIKVYESSKHHLIADRFEKLATRLV</sequence>
<dbReference type="InterPro" id="IPR052107">
    <property type="entry name" value="HEAT6"/>
</dbReference>
<organism evidence="3 4">
    <name type="scientific">Salvia divinorum</name>
    <name type="common">Maria pastora</name>
    <name type="synonym">Diviner's sage</name>
    <dbReference type="NCBI Taxonomy" id="28513"/>
    <lineage>
        <taxon>Eukaryota</taxon>
        <taxon>Viridiplantae</taxon>
        <taxon>Streptophyta</taxon>
        <taxon>Embryophyta</taxon>
        <taxon>Tracheophyta</taxon>
        <taxon>Spermatophyta</taxon>
        <taxon>Magnoliopsida</taxon>
        <taxon>eudicotyledons</taxon>
        <taxon>Gunneridae</taxon>
        <taxon>Pentapetalae</taxon>
        <taxon>asterids</taxon>
        <taxon>lamiids</taxon>
        <taxon>Lamiales</taxon>
        <taxon>Lamiaceae</taxon>
        <taxon>Nepetoideae</taxon>
        <taxon>Mentheae</taxon>
        <taxon>Salviinae</taxon>
        <taxon>Salvia</taxon>
        <taxon>Salvia subgen. Calosphace</taxon>
    </lineage>
</organism>
<dbReference type="Pfam" id="PF13251">
    <property type="entry name" value="DUF4042"/>
    <property type="match status" value="1"/>
</dbReference>
<keyword evidence="4" id="KW-1185">Reference proteome</keyword>
<proteinExistence type="predicted"/>
<evidence type="ECO:0000313" key="4">
    <source>
        <dbReference type="Proteomes" id="UP001567538"/>
    </source>
</evidence>
<dbReference type="SUPFAM" id="SSF48371">
    <property type="entry name" value="ARM repeat"/>
    <property type="match status" value="1"/>
</dbReference>
<dbReference type="PANTHER" id="PTHR13366:SF0">
    <property type="entry name" value="HEAT REPEAT-CONTAINING PROTEIN 6"/>
    <property type="match status" value="1"/>
</dbReference>
<dbReference type="PANTHER" id="PTHR13366">
    <property type="entry name" value="MALARIA ANTIGEN-RELATED"/>
    <property type="match status" value="1"/>
</dbReference>
<gene>
    <name evidence="3" type="ORF">AAHA92_33084</name>
</gene>
<feature type="compositionally biased region" description="Polar residues" evidence="1">
    <location>
        <begin position="314"/>
        <end position="337"/>
    </location>
</feature>
<dbReference type="InterPro" id="IPR011989">
    <property type="entry name" value="ARM-like"/>
</dbReference>
<evidence type="ECO:0000256" key="1">
    <source>
        <dbReference type="SAM" id="MobiDB-lite"/>
    </source>
</evidence>
<dbReference type="InterPro" id="IPR016024">
    <property type="entry name" value="ARM-type_fold"/>
</dbReference>
<name>A0ABD1FMT8_SALDI</name>
<reference evidence="3 4" key="1">
    <citation type="submission" date="2024-06" db="EMBL/GenBank/DDBJ databases">
        <title>A chromosome level genome sequence of Diviner's sage (Salvia divinorum).</title>
        <authorList>
            <person name="Ford S.A."/>
            <person name="Ro D.-K."/>
            <person name="Ness R.W."/>
            <person name="Phillips M.A."/>
        </authorList>
    </citation>
    <scope>NUCLEOTIDE SEQUENCE [LARGE SCALE GENOMIC DNA]</scope>
    <source>
        <strain evidence="3">SAF-2024a</strain>
        <tissue evidence="3">Leaf</tissue>
    </source>
</reference>
<comment type="caution">
    <text evidence="3">The sequence shown here is derived from an EMBL/GenBank/DDBJ whole genome shotgun (WGS) entry which is preliminary data.</text>
</comment>
<feature type="region of interest" description="Disordered" evidence="1">
    <location>
        <begin position="314"/>
        <end position="379"/>
    </location>
</feature>
<accession>A0ABD1FMT8</accession>
<feature type="domain" description="DUF4042" evidence="2">
    <location>
        <begin position="395"/>
        <end position="572"/>
    </location>
</feature>
<dbReference type="Proteomes" id="UP001567538">
    <property type="component" value="Unassembled WGS sequence"/>
</dbReference>
<evidence type="ECO:0000313" key="3">
    <source>
        <dbReference type="EMBL" id="KAL1533160.1"/>
    </source>
</evidence>
<feature type="compositionally biased region" description="Basic and acidic residues" evidence="1">
    <location>
        <begin position="358"/>
        <end position="372"/>
    </location>
</feature>
<protein>
    <submittedName>
        <fullName evidence="3">HEAT repeat-containing protein 6-like</fullName>
    </submittedName>
</protein>
<dbReference type="Gene3D" id="1.25.10.10">
    <property type="entry name" value="Leucine-rich Repeat Variant"/>
    <property type="match status" value="1"/>
</dbReference>